<organism evidence="1 2">
    <name type="scientific">Streptomyces himalayensis subsp. aureolus</name>
    <dbReference type="NCBI Taxonomy" id="2758039"/>
    <lineage>
        <taxon>Bacteria</taxon>
        <taxon>Bacillati</taxon>
        <taxon>Actinomycetota</taxon>
        <taxon>Actinomycetes</taxon>
        <taxon>Kitasatosporales</taxon>
        <taxon>Streptomycetaceae</taxon>
        <taxon>Streptomyces</taxon>
        <taxon>Streptomyces himalayensis</taxon>
    </lineage>
</organism>
<protein>
    <submittedName>
        <fullName evidence="1">Uncharacterized protein</fullName>
    </submittedName>
</protein>
<dbReference type="AlphaFoldDB" id="A0A7W2HJD9"/>
<gene>
    <name evidence="1" type="ORF">H1V43_32465</name>
</gene>
<dbReference type="RefSeq" id="WP_181867411.1">
    <property type="nucleotide sequence ID" value="NZ_JACEQY010000049.1"/>
</dbReference>
<sequence length="105" mass="11472">MNHNPNPQLGPAMALVALLKEHPELPRVDWSVSTSGFLSGTHVADYDARPLMDAYAAVIGGTPIESTYSRGGDERHTFHLMTDWRDVHFDLWVSCPASVVQAVAA</sequence>
<proteinExistence type="predicted"/>
<name>A0A7W2HJD9_9ACTN</name>
<evidence type="ECO:0000313" key="1">
    <source>
        <dbReference type="EMBL" id="MBA4865978.1"/>
    </source>
</evidence>
<comment type="caution">
    <text evidence="1">The sequence shown here is derived from an EMBL/GenBank/DDBJ whole genome shotgun (WGS) entry which is preliminary data.</text>
</comment>
<accession>A0A7W2HJD9</accession>
<reference evidence="1 2" key="1">
    <citation type="submission" date="2020-07" db="EMBL/GenBank/DDBJ databases">
        <title>Streptomyces isolated from Indian soil.</title>
        <authorList>
            <person name="Mandal S."/>
            <person name="Maiti P.K."/>
        </authorList>
    </citation>
    <scope>NUCLEOTIDE SEQUENCE [LARGE SCALE GENOMIC DNA]</scope>
    <source>
        <strain evidence="1 2">PSKA54</strain>
    </source>
</reference>
<evidence type="ECO:0000313" key="2">
    <source>
        <dbReference type="Proteomes" id="UP000586976"/>
    </source>
</evidence>
<dbReference type="EMBL" id="JACEQY010000049">
    <property type="protein sequence ID" value="MBA4865978.1"/>
    <property type="molecule type" value="Genomic_DNA"/>
</dbReference>
<dbReference type="Proteomes" id="UP000586976">
    <property type="component" value="Unassembled WGS sequence"/>
</dbReference>
<keyword evidence="2" id="KW-1185">Reference proteome</keyword>